<dbReference type="RefSeq" id="WP_184214557.1">
    <property type="nucleotide sequence ID" value="NZ_JACHIP010000002.1"/>
</dbReference>
<evidence type="ECO:0000256" key="13">
    <source>
        <dbReference type="ARBA" id="ARBA00023237"/>
    </source>
</evidence>
<dbReference type="GO" id="GO:0015288">
    <property type="term" value="F:porin activity"/>
    <property type="evidence" value="ECO:0007669"/>
    <property type="project" value="UniProtKB-KW"/>
</dbReference>
<dbReference type="InterPro" id="IPR003715">
    <property type="entry name" value="Poly_export_N"/>
</dbReference>
<sequence length="345" mass="36604">MKFTPQTLLGRFLQVSAIGCGMLFASASSQAFSQAQPGGQDGSATTTGSTPQESGLQRHPLELEASQPSADEEYLLGGGDDIVVTVSGRPELSGAHVIGPDGRITMPVIGTVNIGEKSRDDAAKAVDTALSKYYSGEMSSTIQVTKYGSNHILLLGAIEKPGVITFDQPPTLLEAVTRAGLVYNADKTTQMARKCVIYRGDDKVMNVNLSERFDSKRALNNVRLRRNDIVYFPEDQASLISVLGEVTHPGPVRLAGNSTVTTLLSSAGGITEKAGNPLIQVITPSTGKIQTVKFKDLLQPPAGTDIALHDGDVIFVPRSGLAKTGFFFQQISPIIGIGTIFTLAR</sequence>
<feature type="chain" id="PRO_5030752577" evidence="16">
    <location>
        <begin position="32"/>
        <end position="345"/>
    </location>
</feature>
<evidence type="ECO:0000256" key="15">
    <source>
        <dbReference type="SAM" id="MobiDB-lite"/>
    </source>
</evidence>
<feature type="domain" description="Polysaccharide export protein N-terminal" evidence="17">
    <location>
        <begin position="70"/>
        <end position="144"/>
    </location>
</feature>
<comment type="subcellular location">
    <subcellularLocation>
        <location evidence="1">Cell outer membrane</location>
        <topology evidence="1">Multi-pass membrane protein</topology>
    </subcellularLocation>
</comment>
<keyword evidence="5" id="KW-0762">Sugar transport</keyword>
<accession>A0A7W8E2I6</accession>
<evidence type="ECO:0000256" key="7">
    <source>
        <dbReference type="ARBA" id="ARBA00022729"/>
    </source>
</evidence>
<evidence type="ECO:0000256" key="16">
    <source>
        <dbReference type="SAM" id="SignalP"/>
    </source>
</evidence>
<evidence type="ECO:0000256" key="8">
    <source>
        <dbReference type="ARBA" id="ARBA00023047"/>
    </source>
</evidence>
<keyword evidence="13" id="KW-0998">Cell outer membrane</keyword>
<evidence type="ECO:0000256" key="4">
    <source>
        <dbReference type="ARBA" id="ARBA00022452"/>
    </source>
</evidence>
<keyword evidence="6" id="KW-0812">Transmembrane</keyword>
<dbReference type="Pfam" id="PF22461">
    <property type="entry name" value="SLBB_2"/>
    <property type="match status" value="1"/>
</dbReference>
<dbReference type="Pfam" id="PF02563">
    <property type="entry name" value="Poly_export"/>
    <property type="match status" value="1"/>
</dbReference>
<dbReference type="PANTHER" id="PTHR33619:SF3">
    <property type="entry name" value="POLYSACCHARIDE EXPORT PROTEIN GFCE-RELATED"/>
    <property type="match status" value="1"/>
</dbReference>
<evidence type="ECO:0000313" key="20">
    <source>
        <dbReference type="Proteomes" id="UP000540989"/>
    </source>
</evidence>
<proteinExistence type="inferred from homology"/>
<evidence type="ECO:0000256" key="2">
    <source>
        <dbReference type="ARBA" id="ARBA00009450"/>
    </source>
</evidence>
<dbReference type="Gene3D" id="3.30.1950.10">
    <property type="entry name" value="wza like domain"/>
    <property type="match status" value="1"/>
</dbReference>
<keyword evidence="12" id="KW-0564">Palmitate</keyword>
<comment type="caution">
    <text evidence="19">The sequence shown here is derived from an EMBL/GenBank/DDBJ whole genome shotgun (WGS) entry which is preliminary data.</text>
</comment>
<dbReference type="GO" id="GO:0006811">
    <property type="term" value="P:monoatomic ion transport"/>
    <property type="evidence" value="ECO:0007669"/>
    <property type="project" value="UniProtKB-KW"/>
</dbReference>
<keyword evidence="14" id="KW-0449">Lipoprotein</keyword>
<organism evidence="19 20">
    <name type="scientific">Granulicella aggregans</name>
    <dbReference type="NCBI Taxonomy" id="474949"/>
    <lineage>
        <taxon>Bacteria</taxon>
        <taxon>Pseudomonadati</taxon>
        <taxon>Acidobacteriota</taxon>
        <taxon>Terriglobia</taxon>
        <taxon>Terriglobales</taxon>
        <taxon>Acidobacteriaceae</taxon>
        <taxon>Granulicella</taxon>
    </lineage>
</organism>
<feature type="compositionally biased region" description="Polar residues" evidence="15">
    <location>
        <begin position="42"/>
        <end position="55"/>
    </location>
</feature>
<dbReference type="GO" id="GO:0015159">
    <property type="term" value="F:polysaccharide transmembrane transporter activity"/>
    <property type="evidence" value="ECO:0007669"/>
    <property type="project" value="InterPro"/>
</dbReference>
<dbReference type="AlphaFoldDB" id="A0A7W8E2I6"/>
<evidence type="ECO:0000256" key="3">
    <source>
        <dbReference type="ARBA" id="ARBA00022448"/>
    </source>
</evidence>
<evidence type="ECO:0000256" key="9">
    <source>
        <dbReference type="ARBA" id="ARBA00023065"/>
    </source>
</evidence>
<dbReference type="InterPro" id="IPR054765">
    <property type="entry name" value="SLBB_dom"/>
</dbReference>
<evidence type="ECO:0000256" key="11">
    <source>
        <dbReference type="ARBA" id="ARBA00023136"/>
    </source>
</evidence>
<dbReference type="EMBL" id="JACHIP010000002">
    <property type="protein sequence ID" value="MBB5056552.1"/>
    <property type="molecule type" value="Genomic_DNA"/>
</dbReference>
<keyword evidence="20" id="KW-1185">Reference proteome</keyword>
<evidence type="ECO:0000256" key="1">
    <source>
        <dbReference type="ARBA" id="ARBA00004571"/>
    </source>
</evidence>
<feature type="signal peptide" evidence="16">
    <location>
        <begin position="1"/>
        <end position="31"/>
    </location>
</feature>
<feature type="domain" description="SLBB" evidence="18">
    <location>
        <begin position="239"/>
        <end position="316"/>
    </location>
</feature>
<keyword evidence="9" id="KW-0406">Ion transport</keyword>
<evidence type="ECO:0000256" key="14">
    <source>
        <dbReference type="ARBA" id="ARBA00023288"/>
    </source>
</evidence>
<keyword evidence="4" id="KW-1134">Transmembrane beta strand</keyword>
<evidence type="ECO:0000256" key="5">
    <source>
        <dbReference type="ARBA" id="ARBA00022597"/>
    </source>
</evidence>
<keyword evidence="8" id="KW-0625">Polysaccharide transport</keyword>
<keyword evidence="7 16" id="KW-0732">Signal</keyword>
<dbReference type="GO" id="GO:0046930">
    <property type="term" value="C:pore complex"/>
    <property type="evidence" value="ECO:0007669"/>
    <property type="project" value="UniProtKB-KW"/>
</dbReference>
<evidence type="ECO:0000256" key="10">
    <source>
        <dbReference type="ARBA" id="ARBA00023114"/>
    </source>
</evidence>
<dbReference type="InterPro" id="IPR049712">
    <property type="entry name" value="Poly_export"/>
</dbReference>
<evidence type="ECO:0000256" key="12">
    <source>
        <dbReference type="ARBA" id="ARBA00023139"/>
    </source>
</evidence>
<name>A0A7W8E2I6_9BACT</name>
<protein>
    <submittedName>
        <fullName evidence="19">Polysaccharide export outer membrane protein</fullName>
    </submittedName>
</protein>
<keyword evidence="11" id="KW-0472">Membrane</keyword>
<feature type="region of interest" description="Disordered" evidence="15">
    <location>
        <begin position="33"/>
        <end position="57"/>
    </location>
</feature>
<evidence type="ECO:0000256" key="6">
    <source>
        <dbReference type="ARBA" id="ARBA00022692"/>
    </source>
</evidence>
<evidence type="ECO:0000259" key="17">
    <source>
        <dbReference type="Pfam" id="PF02563"/>
    </source>
</evidence>
<comment type="similarity">
    <text evidence="2">Belongs to the BexD/CtrA/VexA family.</text>
</comment>
<gene>
    <name evidence="19" type="ORF">HDF16_001237</name>
</gene>
<dbReference type="GO" id="GO:0009279">
    <property type="term" value="C:cell outer membrane"/>
    <property type="evidence" value="ECO:0007669"/>
    <property type="project" value="UniProtKB-SubCell"/>
</dbReference>
<dbReference type="PANTHER" id="PTHR33619">
    <property type="entry name" value="POLYSACCHARIDE EXPORT PROTEIN GFCE-RELATED"/>
    <property type="match status" value="1"/>
</dbReference>
<keyword evidence="10" id="KW-0626">Porin</keyword>
<reference evidence="19 20" key="1">
    <citation type="submission" date="2020-08" db="EMBL/GenBank/DDBJ databases">
        <title>Genomic Encyclopedia of Type Strains, Phase IV (KMG-V): Genome sequencing to study the core and pangenomes of soil and plant-associated prokaryotes.</title>
        <authorList>
            <person name="Whitman W."/>
        </authorList>
    </citation>
    <scope>NUCLEOTIDE SEQUENCE [LARGE SCALE GENOMIC DNA]</scope>
    <source>
        <strain evidence="19 20">M8UP14</strain>
    </source>
</reference>
<evidence type="ECO:0000313" key="19">
    <source>
        <dbReference type="EMBL" id="MBB5056552.1"/>
    </source>
</evidence>
<dbReference type="Gene3D" id="3.10.560.10">
    <property type="entry name" value="Outer membrane lipoprotein wza domain like"/>
    <property type="match status" value="2"/>
</dbReference>
<evidence type="ECO:0000259" key="18">
    <source>
        <dbReference type="Pfam" id="PF22461"/>
    </source>
</evidence>
<keyword evidence="3" id="KW-0813">Transport</keyword>
<dbReference type="Proteomes" id="UP000540989">
    <property type="component" value="Unassembled WGS sequence"/>
</dbReference>